<accession>A0ABN2Y664</accession>
<name>A0ABN2Y664_9ACTN</name>
<evidence type="ECO:0000259" key="1">
    <source>
        <dbReference type="Pfam" id="PF13401"/>
    </source>
</evidence>
<dbReference type="RefSeq" id="WP_344558354.1">
    <property type="nucleotide sequence ID" value="NZ_BAAANS010000078.1"/>
</dbReference>
<dbReference type="Gene3D" id="3.40.50.300">
    <property type="entry name" value="P-loop containing nucleotide triphosphate hydrolases"/>
    <property type="match status" value="1"/>
</dbReference>
<comment type="caution">
    <text evidence="2">The sequence shown here is derived from an EMBL/GenBank/DDBJ whole genome shotgun (WGS) entry which is preliminary data.</text>
</comment>
<organism evidence="2 3">
    <name type="scientific">Kitasatospora saccharophila</name>
    <dbReference type="NCBI Taxonomy" id="407973"/>
    <lineage>
        <taxon>Bacteria</taxon>
        <taxon>Bacillati</taxon>
        <taxon>Actinomycetota</taxon>
        <taxon>Actinomycetes</taxon>
        <taxon>Kitasatosporales</taxon>
        <taxon>Streptomycetaceae</taxon>
        <taxon>Kitasatospora</taxon>
    </lineage>
</organism>
<keyword evidence="3" id="KW-1185">Reference proteome</keyword>
<evidence type="ECO:0000313" key="3">
    <source>
        <dbReference type="Proteomes" id="UP001500897"/>
    </source>
</evidence>
<dbReference type="Pfam" id="PF13401">
    <property type="entry name" value="AAA_22"/>
    <property type="match status" value="1"/>
</dbReference>
<dbReference type="SUPFAM" id="SSF52540">
    <property type="entry name" value="P-loop containing nucleoside triphosphate hydrolases"/>
    <property type="match status" value="1"/>
</dbReference>
<reference evidence="2 3" key="1">
    <citation type="journal article" date="2019" name="Int. J. Syst. Evol. Microbiol.">
        <title>The Global Catalogue of Microorganisms (GCM) 10K type strain sequencing project: providing services to taxonomists for standard genome sequencing and annotation.</title>
        <authorList>
            <consortium name="The Broad Institute Genomics Platform"/>
            <consortium name="The Broad Institute Genome Sequencing Center for Infectious Disease"/>
            <person name="Wu L."/>
            <person name="Ma J."/>
        </authorList>
    </citation>
    <scope>NUCLEOTIDE SEQUENCE [LARGE SCALE GENOMIC DNA]</scope>
    <source>
        <strain evidence="2 3">JCM 14559</strain>
    </source>
</reference>
<dbReference type="EMBL" id="BAAANS010000078">
    <property type="protein sequence ID" value="GAA2121440.1"/>
    <property type="molecule type" value="Genomic_DNA"/>
</dbReference>
<protein>
    <recommendedName>
        <fullName evidence="1">ORC1/DEAH AAA+ ATPase domain-containing protein</fullName>
    </recommendedName>
</protein>
<evidence type="ECO:0000313" key="2">
    <source>
        <dbReference type="EMBL" id="GAA2121440.1"/>
    </source>
</evidence>
<proteinExistence type="predicted"/>
<sequence>MPATHLITGRLGSGKTRTIEQLIATEKLTHGPAVTVWGIETAAPGRLTGLDRTADADQAVQLLTKASALAGRRFAHAHQREYEPSAAEPRLLLVIDDAEPLLADTEAAGLLQFLAVIGRKSGVETVLAATDTRLNVWPPALLRRFTSDIVTQLPSRPRIQD</sequence>
<dbReference type="Proteomes" id="UP001500897">
    <property type="component" value="Unassembled WGS sequence"/>
</dbReference>
<feature type="domain" description="ORC1/DEAH AAA+ ATPase" evidence="1">
    <location>
        <begin position="6"/>
        <end position="131"/>
    </location>
</feature>
<dbReference type="InterPro" id="IPR027417">
    <property type="entry name" value="P-loop_NTPase"/>
</dbReference>
<dbReference type="InterPro" id="IPR049945">
    <property type="entry name" value="AAA_22"/>
</dbReference>
<gene>
    <name evidence="2" type="ORF">GCM10009759_71160</name>
</gene>